<accession>A0A553P8V9</accession>
<comment type="caution">
    <text evidence="1">The sequence shown here is derived from an EMBL/GenBank/DDBJ whole genome shotgun (WGS) entry which is preliminary data.</text>
</comment>
<organism evidence="1 2">
    <name type="scientific">Danionella cerebrum</name>
    <dbReference type="NCBI Taxonomy" id="2873325"/>
    <lineage>
        <taxon>Eukaryota</taxon>
        <taxon>Metazoa</taxon>
        <taxon>Chordata</taxon>
        <taxon>Craniata</taxon>
        <taxon>Vertebrata</taxon>
        <taxon>Euteleostomi</taxon>
        <taxon>Actinopterygii</taxon>
        <taxon>Neopterygii</taxon>
        <taxon>Teleostei</taxon>
        <taxon>Ostariophysi</taxon>
        <taxon>Cypriniformes</taxon>
        <taxon>Danionidae</taxon>
        <taxon>Danioninae</taxon>
        <taxon>Danionella</taxon>
    </lineage>
</organism>
<sequence length="83" mass="8855">MRSTRLVEKKLKACHTKSYLSKSILTAKIPSASGNADNKCPAFGYSTPGAGSARSAQVTLCGSQKRSFQNQAESAAMLRETTE</sequence>
<evidence type="ECO:0000313" key="2">
    <source>
        <dbReference type="Proteomes" id="UP000316079"/>
    </source>
</evidence>
<evidence type="ECO:0000313" key="1">
    <source>
        <dbReference type="EMBL" id="TRY74121.1"/>
    </source>
</evidence>
<protein>
    <submittedName>
        <fullName evidence="1">Uncharacterized protein</fullName>
    </submittedName>
</protein>
<name>A0A553P8V9_9TELE</name>
<dbReference type="EMBL" id="SRMA01026728">
    <property type="protein sequence ID" value="TRY74121.1"/>
    <property type="molecule type" value="Genomic_DNA"/>
</dbReference>
<dbReference type="AlphaFoldDB" id="A0A553P8V9"/>
<dbReference type="OrthoDB" id="10506246at2759"/>
<proteinExistence type="predicted"/>
<dbReference type="Proteomes" id="UP000316079">
    <property type="component" value="Unassembled WGS sequence"/>
</dbReference>
<reference evidence="1 2" key="1">
    <citation type="journal article" date="2019" name="Sci. Data">
        <title>Hybrid genome assembly and annotation of Danionella translucida.</title>
        <authorList>
            <person name="Kadobianskyi M."/>
            <person name="Schulze L."/>
            <person name="Schuelke M."/>
            <person name="Judkewitz B."/>
        </authorList>
    </citation>
    <scope>NUCLEOTIDE SEQUENCE [LARGE SCALE GENOMIC DNA]</scope>
    <source>
        <strain evidence="1 2">Bolton</strain>
    </source>
</reference>
<gene>
    <name evidence="1" type="ORF">DNTS_026670</name>
</gene>
<keyword evidence="2" id="KW-1185">Reference proteome</keyword>